<keyword evidence="5" id="KW-0547">Nucleotide-binding</keyword>
<keyword evidence="7" id="KW-0067">ATP-binding</keyword>
<evidence type="ECO:0000313" key="13">
    <source>
        <dbReference type="EMBL" id="GAA5030726.1"/>
    </source>
</evidence>
<keyword evidence="3" id="KW-0597">Phosphoprotein</keyword>
<keyword evidence="8" id="KW-0902">Two-component regulatory system</keyword>
<proteinExistence type="predicted"/>
<feature type="domain" description="Histidine kinase/HSP90-like ATPase" evidence="11">
    <location>
        <begin position="229"/>
        <end position="320"/>
    </location>
</feature>
<keyword evidence="14" id="KW-1185">Reference proteome</keyword>
<evidence type="ECO:0000256" key="6">
    <source>
        <dbReference type="ARBA" id="ARBA00022777"/>
    </source>
</evidence>
<dbReference type="SUPFAM" id="SSF55874">
    <property type="entry name" value="ATPase domain of HSP90 chaperone/DNA topoisomerase II/histidine kinase"/>
    <property type="match status" value="1"/>
</dbReference>
<keyword evidence="4" id="KW-0808">Transferase</keyword>
<sequence length="326" mass="34127">MTDSMADSTADSKTDAVTDETSGRPALARWRVPPPTLAALLALSLAGAAVVLLLSRPLGGATTSLGLIVTALGAAAIGWATGCPLRVRRATTAGTLAYAAAEREHRARTRTAVTQERARIARELHDIVAHNVSLIVIQAAAARRVRERDSGKIRALHETIEETGRSTVVELRRLLDVLRAEEGSGPEETREPGIADIPCLLGAVREAGLRVEWTSAGTPRPVSAGTGLTAYRTVQEALTNSLKHAGFTRVAVALRWGDEALTVTVRDDGRAVGGETTALPVGGRHGLAGMRERVAAVGGTLHVGPRPEGGFVVRAVLPLGERVAMG</sequence>
<feature type="domain" description="Signal transduction histidine kinase subgroup 3 dimerisation and phosphoacceptor" evidence="12">
    <location>
        <begin position="116"/>
        <end position="181"/>
    </location>
</feature>
<reference evidence="14" key="1">
    <citation type="journal article" date="2019" name="Int. J. Syst. Evol. Microbiol.">
        <title>The Global Catalogue of Microorganisms (GCM) 10K type strain sequencing project: providing services to taxonomists for standard genome sequencing and annotation.</title>
        <authorList>
            <consortium name="The Broad Institute Genomics Platform"/>
            <consortium name="The Broad Institute Genome Sequencing Center for Infectious Disease"/>
            <person name="Wu L."/>
            <person name="Ma J."/>
        </authorList>
    </citation>
    <scope>NUCLEOTIDE SEQUENCE [LARGE SCALE GENOMIC DNA]</scope>
    <source>
        <strain evidence="14">JCM 18409</strain>
    </source>
</reference>
<dbReference type="InterPro" id="IPR036890">
    <property type="entry name" value="HATPase_C_sf"/>
</dbReference>
<protein>
    <recommendedName>
        <fullName evidence="2">histidine kinase</fullName>
        <ecNumber evidence="2">2.7.13.3</ecNumber>
    </recommendedName>
</protein>
<dbReference type="RefSeq" id="WP_345656948.1">
    <property type="nucleotide sequence ID" value="NZ_BAABKB010000033.1"/>
</dbReference>
<feature type="region of interest" description="Disordered" evidence="9">
    <location>
        <begin position="1"/>
        <end position="28"/>
    </location>
</feature>
<name>A0ABP9JHR2_9ACTN</name>
<dbReference type="EMBL" id="BAABKB010000033">
    <property type="protein sequence ID" value="GAA5030726.1"/>
    <property type="molecule type" value="Genomic_DNA"/>
</dbReference>
<keyword evidence="6" id="KW-0418">Kinase</keyword>
<dbReference type="CDD" id="cd16917">
    <property type="entry name" value="HATPase_UhpB-NarQ-NarX-like"/>
    <property type="match status" value="1"/>
</dbReference>
<evidence type="ECO:0000256" key="2">
    <source>
        <dbReference type="ARBA" id="ARBA00012438"/>
    </source>
</evidence>
<evidence type="ECO:0000256" key="5">
    <source>
        <dbReference type="ARBA" id="ARBA00022741"/>
    </source>
</evidence>
<keyword evidence="10" id="KW-1133">Transmembrane helix</keyword>
<feature type="transmembrane region" description="Helical" evidence="10">
    <location>
        <begin position="61"/>
        <end position="80"/>
    </location>
</feature>
<gene>
    <name evidence="13" type="ORF">GCM10023335_71440</name>
</gene>
<evidence type="ECO:0000256" key="9">
    <source>
        <dbReference type="SAM" id="MobiDB-lite"/>
    </source>
</evidence>
<dbReference type="Pfam" id="PF07730">
    <property type="entry name" value="HisKA_3"/>
    <property type="match status" value="1"/>
</dbReference>
<evidence type="ECO:0000259" key="12">
    <source>
        <dbReference type="Pfam" id="PF07730"/>
    </source>
</evidence>
<feature type="transmembrane region" description="Helical" evidence="10">
    <location>
        <begin position="37"/>
        <end position="54"/>
    </location>
</feature>
<evidence type="ECO:0000256" key="10">
    <source>
        <dbReference type="SAM" id="Phobius"/>
    </source>
</evidence>
<evidence type="ECO:0000256" key="1">
    <source>
        <dbReference type="ARBA" id="ARBA00000085"/>
    </source>
</evidence>
<evidence type="ECO:0000256" key="4">
    <source>
        <dbReference type="ARBA" id="ARBA00022679"/>
    </source>
</evidence>
<keyword evidence="10" id="KW-0472">Membrane</keyword>
<dbReference type="InterPro" id="IPR003594">
    <property type="entry name" value="HATPase_dom"/>
</dbReference>
<dbReference type="InterPro" id="IPR011712">
    <property type="entry name" value="Sig_transdc_His_kin_sub3_dim/P"/>
</dbReference>
<accession>A0ABP9JHR2</accession>
<evidence type="ECO:0000313" key="14">
    <source>
        <dbReference type="Proteomes" id="UP001501759"/>
    </source>
</evidence>
<organism evidence="13 14">
    <name type="scientific">Streptomyces siamensis</name>
    <dbReference type="NCBI Taxonomy" id="1274986"/>
    <lineage>
        <taxon>Bacteria</taxon>
        <taxon>Bacillati</taxon>
        <taxon>Actinomycetota</taxon>
        <taxon>Actinomycetes</taxon>
        <taxon>Kitasatosporales</taxon>
        <taxon>Streptomycetaceae</taxon>
        <taxon>Streptomyces</taxon>
    </lineage>
</organism>
<dbReference type="Gene3D" id="3.30.565.10">
    <property type="entry name" value="Histidine kinase-like ATPase, C-terminal domain"/>
    <property type="match status" value="1"/>
</dbReference>
<comment type="caution">
    <text evidence="13">The sequence shown here is derived from an EMBL/GenBank/DDBJ whole genome shotgun (WGS) entry which is preliminary data.</text>
</comment>
<comment type="catalytic activity">
    <reaction evidence="1">
        <text>ATP + protein L-histidine = ADP + protein N-phospho-L-histidine.</text>
        <dbReference type="EC" id="2.7.13.3"/>
    </reaction>
</comment>
<dbReference type="Pfam" id="PF02518">
    <property type="entry name" value="HATPase_c"/>
    <property type="match status" value="1"/>
</dbReference>
<evidence type="ECO:0000259" key="11">
    <source>
        <dbReference type="Pfam" id="PF02518"/>
    </source>
</evidence>
<dbReference type="Proteomes" id="UP001501759">
    <property type="component" value="Unassembled WGS sequence"/>
</dbReference>
<keyword evidence="10" id="KW-0812">Transmembrane</keyword>
<dbReference type="EC" id="2.7.13.3" evidence="2"/>
<dbReference type="PANTHER" id="PTHR24421:SF10">
    <property type="entry name" value="NITRATE_NITRITE SENSOR PROTEIN NARQ"/>
    <property type="match status" value="1"/>
</dbReference>
<dbReference type="InterPro" id="IPR050482">
    <property type="entry name" value="Sensor_HK_TwoCompSys"/>
</dbReference>
<evidence type="ECO:0000256" key="7">
    <source>
        <dbReference type="ARBA" id="ARBA00022840"/>
    </source>
</evidence>
<dbReference type="PANTHER" id="PTHR24421">
    <property type="entry name" value="NITRATE/NITRITE SENSOR PROTEIN NARX-RELATED"/>
    <property type="match status" value="1"/>
</dbReference>
<evidence type="ECO:0000256" key="3">
    <source>
        <dbReference type="ARBA" id="ARBA00022553"/>
    </source>
</evidence>
<evidence type="ECO:0000256" key="8">
    <source>
        <dbReference type="ARBA" id="ARBA00023012"/>
    </source>
</evidence>
<dbReference type="Gene3D" id="1.20.5.1930">
    <property type="match status" value="1"/>
</dbReference>